<feature type="region of interest" description="Disordered" evidence="1">
    <location>
        <begin position="124"/>
        <end position="150"/>
    </location>
</feature>
<protein>
    <submittedName>
        <fullName evidence="3">Hypp1388 protein</fullName>
    </submittedName>
</protein>
<dbReference type="InterPro" id="IPR058912">
    <property type="entry name" value="HTH_animal"/>
</dbReference>
<gene>
    <name evidence="3" type="primary">Hypp1388</name>
    <name evidence="3" type="ORF">BLAG_LOCUS13990</name>
</gene>
<evidence type="ECO:0000259" key="2">
    <source>
        <dbReference type="Pfam" id="PF26215"/>
    </source>
</evidence>
<evidence type="ECO:0000313" key="3">
    <source>
        <dbReference type="EMBL" id="CAH1254658.1"/>
    </source>
</evidence>
<dbReference type="AlphaFoldDB" id="A0A8J9ZHB3"/>
<name>A0A8J9ZHB3_BRALA</name>
<feature type="domain" description="Helix-turn-helix" evidence="2">
    <location>
        <begin position="65"/>
        <end position="118"/>
    </location>
</feature>
<dbReference type="PANTHER" id="PTHR21301">
    <property type="entry name" value="REVERSE TRANSCRIPTASE"/>
    <property type="match status" value="1"/>
</dbReference>
<feature type="compositionally biased region" description="Basic and acidic residues" evidence="1">
    <location>
        <begin position="134"/>
        <end position="146"/>
    </location>
</feature>
<dbReference type="EMBL" id="OV696687">
    <property type="protein sequence ID" value="CAH1254658.1"/>
    <property type="molecule type" value="Genomic_DNA"/>
</dbReference>
<keyword evidence="4" id="KW-1185">Reference proteome</keyword>
<evidence type="ECO:0000256" key="1">
    <source>
        <dbReference type="SAM" id="MobiDB-lite"/>
    </source>
</evidence>
<dbReference type="PANTHER" id="PTHR21301:SF11">
    <property type="entry name" value="GIY-YIG DOMAIN-CONTAINING PROTEIN"/>
    <property type="match status" value="1"/>
</dbReference>
<feature type="region of interest" description="Disordered" evidence="1">
    <location>
        <begin position="1"/>
        <end position="22"/>
    </location>
</feature>
<proteinExistence type="predicted"/>
<reference evidence="3" key="1">
    <citation type="submission" date="2022-01" db="EMBL/GenBank/DDBJ databases">
        <authorList>
            <person name="Braso-Vives M."/>
        </authorList>
    </citation>
    <scope>NUCLEOTIDE SEQUENCE</scope>
</reference>
<sequence length="183" mass="21132">MEVVKRGAQQELTDHLNSTDPTGNIQFTYEEEEKGTLPFLDTLLVRKGDGSVKLLVYRKSTHTDQYLNFQSHHPLHQKLGVIRTLMDRCNAVVTEDQDKELETQHIKRALMRCGYPEWTFQKVEQQRRRKKTEKTKNSKQQEEKARGTQNVTNSSVCFSRSCGAAKCCKLKTHGMQIQQPSHV</sequence>
<dbReference type="Proteomes" id="UP000838412">
    <property type="component" value="Chromosome 2"/>
</dbReference>
<evidence type="ECO:0000313" key="4">
    <source>
        <dbReference type="Proteomes" id="UP000838412"/>
    </source>
</evidence>
<accession>A0A8J9ZHB3</accession>
<dbReference type="Pfam" id="PF26215">
    <property type="entry name" value="HTH_animal"/>
    <property type="match status" value="1"/>
</dbReference>
<organism evidence="3 4">
    <name type="scientific">Branchiostoma lanceolatum</name>
    <name type="common">Common lancelet</name>
    <name type="synonym">Amphioxus lanceolatum</name>
    <dbReference type="NCBI Taxonomy" id="7740"/>
    <lineage>
        <taxon>Eukaryota</taxon>
        <taxon>Metazoa</taxon>
        <taxon>Chordata</taxon>
        <taxon>Cephalochordata</taxon>
        <taxon>Leptocardii</taxon>
        <taxon>Amphioxiformes</taxon>
        <taxon>Branchiostomatidae</taxon>
        <taxon>Branchiostoma</taxon>
    </lineage>
</organism>
<dbReference type="OrthoDB" id="6782675at2759"/>